<organism evidence="1 2">
    <name type="scientific">Setaria viridis</name>
    <name type="common">Green bristlegrass</name>
    <name type="synonym">Setaria italica subsp. viridis</name>
    <dbReference type="NCBI Taxonomy" id="4556"/>
    <lineage>
        <taxon>Eukaryota</taxon>
        <taxon>Viridiplantae</taxon>
        <taxon>Streptophyta</taxon>
        <taxon>Embryophyta</taxon>
        <taxon>Tracheophyta</taxon>
        <taxon>Spermatophyta</taxon>
        <taxon>Magnoliopsida</taxon>
        <taxon>Liliopsida</taxon>
        <taxon>Poales</taxon>
        <taxon>Poaceae</taxon>
        <taxon>PACMAD clade</taxon>
        <taxon>Panicoideae</taxon>
        <taxon>Panicodae</taxon>
        <taxon>Paniceae</taxon>
        <taxon>Cenchrinae</taxon>
        <taxon>Setaria</taxon>
    </lineage>
</organism>
<evidence type="ECO:0000313" key="1">
    <source>
        <dbReference type="EMBL" id="TKV98571.1"/>
    </source>
</evidence>
<dbReference type="EMBL" id="CM016560">
    <property type="protein sequence ID" value="TKV98571.1"/>
    <property type="molecule type" value="Genomic_DNA"/>
</dbReference>
<gene>
    <name evidence="1" type="ORF">SEVIR_9G568450v2</name>
</gene>
<protein>
    <submittedName>
        <fullName evidence="1">Uncharacterized protein</fullName>
    </submittedName>
</protein>
<dbReference type="Gramene" id="TKV98571">
    <property type="protein sequence ID" value="TKV98571"/>
    <property type="gene ID" value="SEVIR_9G568450v2"/>
</dbReference>
<name>A0A4U6TB41_SETVI</name>
<proteinExistence type="predicted"/>
<accession>A0A4U6TB41</accession>
<reference evidence="1" key="1">
    <citation type="submission" date="2019-03" db="EMBL/GenBank/DDBJ databases">
        <title>WGS assembly of Setaria viridis.</title>
        <authorList>
            <person name="Huang P."/>
            <person name="Jenkins J."/>
            <person name="Grimwood J."/>
            <person name="Barry K."/>
            <person name="Healey A."/>
            <person name="Mamidi S."/>
            <person name="Sreedasyam A."/>
            <person name="Shu S."/>
            <person name="Feldman M."/>
            <person name="Wu J."/>
            <person name="Yu Y."/>
            <person name="Chen C."/>
            <person name="Johnson J."/>
            <person name="Rokhsar D."/>
            <person name="Baxter I."/>
            <person name="Schmutz J."/>
            <person name="Brutnell T."/>
            <person name="Kellogg E."/>
        </authorList>
    </citation>
    <scope>NUCLEOTIDE SEQUENCE [LARGE SCALE GENOMIC DNA]</scope>
</reference>
<sequence>MADGRVKFCSLDLRMPDEEDARWCRAGAARGAGRRGMEAQPGDASHGRLRASVSVGEFEADGRRSFIATRKAYLEDKARQ</sequence>
<keyword evidence="2" id="KW-1185">Reference proteome</keyword>
<dbReference type="AlphaFoldDB" id="A0A4U6TB41"/>
<evidence type="ECO:0000313" key="2">
    <source>
        <dbReference type="Proteomes" id="UP000298652"/>
    </source>
</evidence>
<dbReference type="Proteomes" id="UP000298652">
    <property type="component" value="Chromosome 9"/>
</dbReference>